<name>E3Q3R0_COLGM</name>
<feature type="region of interest" description="Disordered" evidence="1">
    <location>
        <begin position="41"/>
        <end position="60"/>
    </location>
</feature>
<evidence type="ECO:0000256" key="1">
    <source>
        <dbReference type="SAM" id="MobiDB-lite"/>
    </source>
</evidence>
<gene>
    <name evidence="2" type="ORF">GLRG_00806</name>
</gene>
<dbReference type="GeneID" id="24406171"/>
<feature type="region of interest" description="Disordered" evidence="1">
    <location>
        <begin position="113"/>
        <end position="167"/>
    </location>
</feature>
<dbReference type="HOGENOM" id="CLU_1594396_0_0_1"/>
<dbReference type="OrthoDB" id="10678757at2759"/>
<protein>
    <submittedName>
        <fullName evidence="2">Uncharacterized protein</fullName>
    </submittedName>
</protein>
<dbReference type="AlphaFoldDB" id="E3Q3R0"/>
<dbReference type="Proteomes" id="UP000008782">
    <property type="component" value="Unassembled WGS sequence"/>
</dbReference>
<dbReference type="RefSeq" id="XP_008089682.1">
    <property type="nucleotide sequence ID" value="XM_008091491.1"/>
</dbReference>
<dbReference type="eggNOG" id="ENOG502R1U6">
    <property type="taxonomic scope" value="Eukaryota"/>
</dbReference>
<feature type="compositionally biased region" description="Low complexity" evidence="1">
    <location>
        <begin position="9"/>
        <end position="21"/>
    </location>
</feature>
<dbReference type="VEuPathDB" id="FungiDB:GLRG_00806"/>
<reference evidence="3" key="1">
    <citation type="journal article" date="2012" name="Nat. Genet.">
        <title>Lifestyle transitions in plant pathogenic Colletotrichum fungi deciphered by genome and transcriptome analyses.</title>
        <authorList>
            <person name="O'Connell R.J."/>
            <person name="Thon M.R."/>
            <person name="Hacquard S."/>
            <person name="Amyotte S.G."/>
            <person name="Kleemann J."/>
            <person name="Torres M.F."/>
            <person name="Damm U."/>
            <person name="Buiate E.A."/>
            <person name="Epstein L."/>
            <person name="Alkan N."/>
            <person name="Altmueller J."/>
            <person name="Alvarado-Balderrama L."/>
            <person name="Bauser C.A."/>
            <person name="Becker C."/>
            <person name="Birren B.W."/>
            <person name="Chen Z."/>
            <person name="Choi J."/>
            <person name="Crouch J.A."/>
            <person name="Duvick J.P."/>
            <person name="Farman M.A."/>
            <person name="Gan P."/>
            <person name="Heiman D."/>
            <person name="Henrissat B."/>
            <person name="Howard R.J."/>
            <person name="Kabbage M."/>
            <person name="Koch C."/>
            <person name="Kracher B."/>
            <person name="Kubo Y."/>
            <person name="Law A.D."/>
            <person name="Lebrun M.-H."/>
            <person name="Lee Y.-H."/>
            <person name="Miyara I."/>
            <person name="Moore N."/>
            <person name="Neumann U."/>
            <person name="Nordstroem K."/>
            <person name="Panaccione D.G."/>
            <person name="Panstruga R."/>
            <person name="Place M."/>
            <person name="Proctor R.H."/>
            <person name="Prusky D."/>
            <person name="Rech G."/>
            <person name="Reinhardt R."/>
            <person name="Rollins J.A."/>
            <person name="Rounsley S."/>
            <person name="Schardl C.L."/>
            <person name="Schwartz D.C."/>
            <person name="Shenoy N."/>
            <person name="Shirasu K."/>
            <person name="Sikhakolli U.R."/>
            <person name="Stueber K."/>
            <person name="Sukno S.A."/>
            <person name="Sweigard J.A."/>
            <person name="Takano Y."/>
            <person name="Takahara H."/>
            <person name="Trail F."/>
            <person name="van der Does H.C."/>
            <person name="Voll L.M."/>
            <person name="Will I."/>
            <person name="Young S."/>
            <person name="Zeng Q."/>
            <person name="Zhang J."/>
            <person name="Zhou S."/>
            <person name="Dickman M.B."/>
            <person name="Schulze-Lefert P."/>
            <person name="Ver Loren van Themaat E."/>
            <person name="Ma L.-J."/>
            <person name="Vaillancourt L.J."/>
        </authorList>
    </citation>
    <scope>NUCLEOTIDE SEQUENCE [LARGE SCALE GENOMIC DNA]</scope>
    <source>
        <strain evidence="3">M1.001 / M2 / FGSC 10212</strain>
    </source>
</reference>
<feature type="region of interest" description="Disordered" evidence="1">
    <location>
        <begin position="1"/>
        <end position="21"/>
    </location>
</feature>
<organism evidence="3">
    <name type="scientific">Colletotrichum graminicola (strain M1.001 / M2 / FGSC 10212)</name>
    <name type="common">Maize anthracnose fungus</name>
    <name type="synonym">Glomerella graminicola</name>
    <dbReference type="NCBI Taxonomy" id="645133"/>
    <lineage>
        <taxon>Eukaryota</taxon>
        <taxon>Fungi</taxon>
        <taxon>Dikarya</taxon>
        <taxon>Ascomycota</taxon>
        <taxon>Pezizomycotina</taxon>
        <taxon>Sordariomycetes</taxon>
        <taxon>Hypocreomycetidae</taxon>
        <taxon>Glomerellales</taxon>
        <taxon>Glomerellaceae</taxon>
        <taxon>Colletotrichum</taxon>
        <taxon>Colletotrichum graminicola species complex</taxon>
    </lineage>
</organism>
<keyword evidence="3" id="KW-1185">Reference proteome</keyword>
<evidence type="ECO:0000313" key="3">
    <source>
        <dbReference type="Proteomes" id="UP000008782"/>
    </source>
</evidence>
<feature type="compositionally biased region" description="Polar residues" evidence="1">
    <location>
        <begin position="44"/>
        <end position="54"/>
    </location>
</feature>
<proteinExistence type="predicted"/>
<accession>E3Q3R0</accession>
<evidence type="ECO:0000313" key="2">
    <source>
        <dbReference type="EMBL" id="EFQ25662.1"/>
    </source>
</evidence>
<sequence>MKRKRVEFSSPTAITITSSPPDATLSQLSASLRAKLGINASMHRPTTNTSQGSDTPKDTLSEITNLNDSFTYVGNTLIKSLQQSLRQIRKEGRHDQAVTYYANLLISALSNGTPYQRHTPQQQQQAQTSNKIKGWSCPQEGTPAQGPTKGQGTQRPTGGKENVRIRS</sequence>
<dbReference type="EMBL" id="GG697332">
    <property type="protein sequence ID" value="EFQ25662.1"/>
    <property type="molecule type" value="Genomic_DNA"/>
</dbReference>